<dbReference type="SUPFAM" id="SSF54427">
    <property type="entry name" value="NTF2-like"/>
    <property type="match status" value="1"/>
</dbReference>
<dbReference type="Pfam" id="PF13577">
    <property type="entry name" value="SnoaL_4"/>
    <property type="match status" value="1"/>
</dbReference>
<accession>A0A290Z7K6</accession>
<feature type="domain" description="SnoaL-like" evidence="1">
    <location>
        <begin position="6"/>
        <end position="131"/>
    </location>
</feature>
<dbReference type="KEGG" id="apre:CNX65_18445"/>
<dbReference type="RefSeq" id="WP_096494726.1">
    <property type="nucleotide sequence ID" value="NZ_CP023445.1"/>
</dbReference>
<evidence type="ECO:0000313" key="3">
    <source>
        <dbReference type="Proteomes" id="UP000218505"/>
    </source>
</evidence>
<name>A0A290Z7K6_9PSEU</name>
<dbReference type="EMBL" id="CP023445">
    <property type="protein sequence ID" value="ATE55021.1"/>
    <property type="molecule type" value="Genomic_DNA"/>
</dbReference>
<dbReference type="Proteomes" id="UP000218505">
    <property type="component" value="Chromosome"/>
</dbReference>
<keyword evidence="3" id="KW-1185">Reference proteome</keyword>
<evidence type="ECO:0000259" key="1">
    <source>
        <dbReference type="Pfam" id="PF13577"/>
    </source>
</evidence>
<dbReference type="InterPro" id="IPR037401">
    <property type="entry name" value="SnoaL-like"/>
</dbReference>
<dbReference type="AlphaFoldDB" id="A0A290Z7K6"/>
<organism evidence="2 3">
    <name type="scientific">Actinosynnema pretiosum</name>
    <dbReference type="NCBI Taxonomy" id="42197"/>
    <lineage>
        <taxon>Bacteria</taxon>
        <taxon>Bacillati</taxon>
        <taxon>Actinomycetota</taxon>
        <taxon>Actinomycetes</taxon>
        <taxon>Pseudonocardiales</taxon>
        <taxon>Pseudonocardiaceae</taxon>
        <taxon>Actinosynnema</taxon>
    </lineage>
</organism>
<proteinExistence type="predicted"/>
<protein>
    <recommendedName>
        <fullName evidence="1">SnoaL-like domain-containing protein</fullName>
    </recommendedName>
</protein>
<reference evidence="2" key="1">
    <citation type="submission" date="2017-09" db="EMBL/GenBank/DDBJ databases">
        <title>Complete Genome Sequence of ansamitocin-producing Bacterium Actinosynnema pretiosum X47.</title>
        <authorList>
            <person name="Cao G."/>
            <person name="Zong G."/>
            <person name="Zhong C."/>
            <person name="Fu J."/>
        </authorList>
    </citation>
    <scope>NUCLEOTIDE SEQUENCE [LARGE SCALE GENOMIC DNA]</scope>
    <source>
        <strain evidence="2">X47</strain>
    </source>
</reference>
<dbReference type="Gene3D" id="3.10.450.50">
    <property type="match status" value="1"/>
</dbReference>
<dbReference type="InterPro" id="IPR032710">
    <property type="entry name" value="NTF2-like_dom_sf"/>
</dbReference>
<sequence length="158" mass="17389">MDRNEITEFSALVSRFFRAMDAREFPEGWAEDHFTDDISLSSPIGSAQGVTAVAAHVEESVHRFARTQHTSSDLLVDEAEGVAVTWNALMTHVHLDSTLRSRGADANPIFQVGGHWRAELRRAPEGWRISALSHEALWTTGLPPLLPEGVKPVVAGDH</sequence>
<evidence type="ECO:0000313" key="2">
    <source>
        <dbReference type="EMBL" id="ATE55021.1"/>
    </source>
</evidence>
<gene>
    <name evidence="2" type="ORF">CNX65_18445</name>
</gene>